<gene>
    <name evidence="1" type="ORF">KHX13_04850</name>
</gene>
<protein>
    <submittedName>
        <fullName evidence="1">Uncharacterized protein</fullName>
    </submittedName>
</protein>
<dbReference type="Proteomes" id="UP000754226">
    <property type="component" value="Unassembled WGS sequence"/>
</dbReference>
<organism evidence="1 2">
    <name type="scientific">Acidaminococcus intestini</name>
    <dbReference type="NCBI Taxonomy" id="187327"/>
    <lineage>
        <taxon>Bacteria</taxon>
        <taxon>Bacillati</taxon>
        <taxon>Bacillota</taxon>
        <taxon>Negativicutes</taxon>
        <taxon>Acidaminococcales</taxon>
        <taxon>Acidaminococcaceae</taxon>
        <taxon>Acidaminococcus</taxon>
    </lineage>
</organism>
<accession>A0A943EJV3</accession>
<dbReference type="EMBL" id="JAGZCZ010000005">
    <property type="protein sequence ID" value="MBS5519645.1"/>
    <property type="molecule type" value="Genomic_DNA"/>
</dbReference>
<sequence>METTQLTRLDVERIYDALLAEKNSRDNPFMHAYGDIDAAIRNIVEMDRRGQVVKFRTPENGLIGILIYDIVNFWWSDEPFFSEVLVLKTDPTFTGGFGRMAIRQMERIAKDNKCVGICSGCILERNAPMVTNMYKKAGFQITTANFVKDLRDEE</sequence>
<name>A0A943EJV3_9FIRM</name>
<evidence type="ECO:0000313" key="2">
    <source>
        <dbReference type="Proteomes" id="UP000754226"/>
    </source>
</evidence>
<dbReference type="InterPro" id="IPR016181">
    <property type="entry name" value="Acyl_CoA_acyltransferase"/>
</dbReference>
<dbReference type="Gene3D" id="3.40.630.30">
    <property type="match status" value="1"/>
</dbReference>
<dbReference type="SUPFAM" id="SSF55729">
    <property type="entry name" value="Acyl-CoA N-acyltransferases (Nat)"/>
    <property type="match status" value="1"/>
</dbReference>
<proteinExistence type="predicted"/>
<comment type="caution">
    <text evidence="1">The sequence shown here is derived from an EMBL/GenBank/DDBJ whole genome shotgun (WGS) entry which is preliminary data.</text>
</comment>
<reference evidence="1" key="1">
    <citation type="submission" date="2021-02" db="EMBL/GenBank/DDBJ databases">
        <title>Infant gut strain persistence is associated with maternal origin, phylogeny, and functional potential including surface adhesion and iron acquisition.</title>
        <authorList>
            <person name="Lou Y.C."/>
        </authorList>
    </citation>
    <scope>NUCLEOTIDE SEQUENCE</scope>
    <source>
        <strain evidence="1">L3_106_000M1_dasL3_106_000M1_concoct_15</strain>
    </source>
</reference>
<evidence type="ECO:0000313" key="1">
    <source>
        <dbReference type="EMBL" id="MBS5519645.1"/>
    </source>
</evidence>
<dbReference type="AlphaFoldDB" id="A0A943EJV3"/>